<keyword evidence="3" id="KW-1185">Reference proteome</keyword>
<feature type="region of interest" description="Disordered" evidence="1">
    <location>
        <begin position="1"/>
        <end position="31"/>
    </location>
</feature>
<evidence type="ECO:0000313" key="2">
    <source>
        <dbReference type="EMBL" id="MCI84115.1"/>
    </source>
</evidence>
<proteinExistence type="predicted"/>
<name>A0A392VB80_9FABA</name>
<sequence>DQVSAGTAGSRMKSQPELCSPAQQSSLGESSVVIPNPSCSLLIHRRSHPQLKIRILVLLGDVRWNLMLLLL</sequence>
<dbReference type="EMBL" id="LXQA011083120">
    <property type="protein sequence ID" value="MCI84115.1"/>
    <property type="molecule type" value="Genomic_DNA"/>
</dbReference>
<comment type="caution">
    <text evidence="2">The sequence shown here is derived from an EMBL/GenBank/DDBJ whole genome shotgun (WGS) entry which is preliminary data.</text>
</comment>
<accession>A0A392VB80</accession>
<reference evidence="2 3" key="1">
    <citation type="journal article" date="2018" name="Front. Plant Sci.">
        <title>Red Clover (Trifolium pratense) and Zigzag Clover (T. medium) - A Picture of Genomic Similarities and Differences.</title>
        <authorList>
            <person name="Dluhosova J."/>
            <person name="Istvanek J."/>
            <person name="Nedelnik J."/>
            <person name="Repkova J."/>
        </authorList>
    </citation>
    <scope>NUCLEOTIDE SEQUENCE [LARGE SCALE GENOMIC DNA]</scope>
    <source>
        <strain evidence="3">cv. 10/8</strain>
        <tissue evidence="2">Leaf</tissue>
    </source>
</reference>
<protein>
    <submittedName>
        <fullName evidence="2">Uncharacterized protein</fullName>
    </submittedName>
</protein>
<dbReference type="AlphaFoldDB" id="A0A392VB80"/>
<feature type="non-terminal residue" evidence="2">
    <location>
        <position position="1"/>
    </location>
</feature>
<dbReference type="Proteomes" id="UP000265520">
    <property type="component" value="Unassembled WGS sequence"/>
</dbReference>
<evidence type="ECO:0000256" key="1">
    <source>
        <dbReference type="SAM" id="MobiDB-lite"/>
    </source>
</evidence>
<organism evidence="2 3">
    <name type="scientific">Trifolium medium</name>
    <dbReference type="NCBI Taxonomy" id="97028"/>
    <lineage>
        <taxon>Eukaryota</taxon>
        <taxon>Viridiplantae</taxon>
        <taxon>Streptophyta</taxon>
        <taxon>Embryophyta</taxon>
        <taxon>Tracheophyta</taxon>
        <taxon>Spermatophyta</taxon>
        <taxon>Magnoliopsida</taxon>
        <taxon>eudicotyledons</taxon>
        <taxon>Gunneridae</taxon>
        <taxon>Pentapetalae</taxon>
        <taxon>rosids</taxon>
        <taxon>fabids</taxon>
        <taxon>Fabales</taxon>
        <taxon>Fabaceae</taxon>
        <taxon>Papilionoideae</taxon>
        <taxon>50 kb inversion clade</taxon>
        <taxon>NPAAA clade</taxon>
        <taxon>Hologalegina</taxon>
        <taxon>IRL clade</taxon>
        <taxon>Trifolieae</taxon>
        <taxon>Trifolium</taxon>
    </lineage>
</organism>
<evidence type="ECO:0000313" key="3">
    <source>
        <dbReference type="Proteomes" id="UP000265520"/>
    </source>
</evidence>